<dbReference type="Pfam" id="PF07690">
    <property type="entry name" value="MFS_1"/>
    <property type="match status" value="1"/>
</dbReference>
<keyword evidence="4 5" id="KW-0472">Membrane</keyword>
<dbReference type="EMBL" id="JMKJ01000111">
    <property type="protein sequence ID" value="KGG52196.1"/>
    <property type="molecule type" value="Genomic_DNA"/>
</dbReference>
<dbReference type="AlphaFoldDB" id="A0A098VWR0"/>
<feature type="transmembrane region" description="Helical" evidence="5">
    <location>
        <begin position="275"/>
        <end position="296"/>
    </location>
</feature>
<dbReference type="GO" id="GO:0016020">
    <property type="term" value="C:membrane"/>
    <property type="evidence" value="ECO:0007669"/>
    <property type="project" value="UniProtKB-SubCell"/>
</dbReference>
<dbReference type="RefSeq" id="XP_013238623.1">
    <property type="nucleotide sequence ID" value="XM_013383169.1"/>
</dbReference>
<evidence type="ECO:0000259" key="6">
    <source>
        <dbReference type="PROSITE" id="PS50850"/>
    </source>
</evidence>
<dbReference type="PROSITE" id="PS50850">
    <property type="entry name" value="MFS"/>
    <property type="match status" value="1"/>
</dbReference>
<evidence type="ECO:0000256" key="3">
    <source>
        <dbReference type="ARBA" id="ARBA00022989"/>
    </source>
</evidence>
<dbReference type="Proteomes" id="UP000029725">
    <property type="component" value="Unassembled WGS sequence"/>
</dbReference>
<feature type="transmembrane region" description="Helical" evidence="5">
    <location>
        <begin position="234"/>
        <end position="255"/>
    </location>
</feature>
<feature type="transmembrane region" description="Helical" evidence="5">
    <location>
        <begin position="99"/>
        <end position="123"/>
    </location>
</feature>
<feature type="transmembrane region" description="Helical" evidence="5">
    <location>
        <begin position="135"/>
        <end position="158"/>
    </location>
</feature>
<evidence type="ECO:0000256" key="2">
    <source>
        <dbReference type="ARBA" id="ARBA00022692"/>
    </source>
</evidence>
<accession>A0A098VWR0</accession>
<reference evidence="7 8" key="1">
    <citation type="submission" date="2014-04" db="EMBL/GenBank/DDBJ databases">
        <title>A new species of microsporidia sheds light on the evolution of extreme parasitism.</title>
        <authorList>
            <person name="Haag K.L."/>
            <person name="James T.Y."/>
            <person name="Larsson R."/>
            <person name="Schaer T.M."/>
            <person name="Refardt D."/>
            <person name="Pombert J.-F."/>
            <person name="Ebert D."/>
        </authorList>
    </citation>
    <scope>NUCLEOTIDE SEQUENCE [LARGE SCALE GENOMIC DNA]</scope>
    <source>
        <strain evidence="7 8">UGP3</strain>
        <tissue evidence="7">Spores</tissue>
    </source>
</reference>
<evidence type="ECO:0000256" key="4">
    <source>
        <dbReference type="ARBA" id="ARBA00023136"/>
    </source>
</evidence>
<sequence length="448" mass="48731">MRAILSSLSLVGFFSVFVLYVQRVYFSQSILVIPSAKNWSQLQQGYLQGAFYFGYLLVQILAGILCKAIGGRRLSALSMFFSAITFAMIPAAAENYPFAILILLRTIMGASQGVLYPAIMAVLGIEIPKNSKSTVVNFVFSGGQAGSIFVLLVSPFLFKLLTVFITSNNIKSLVAWQLQFIVLGVLGIIVTIAWVLYMLTAAAFSPKGSGGTGDQQYHCEPEMSWVFIFSQKAFWAYVGACVAYNWFMMIVISFLPKLLRFLLHFGTDQQQLLSAIPYSCFWVLTVFTGILTDYLVSKKYLLHDIRRGMGIFGYLLCAILLFTLGIFFGPPTHAYGNVVNFALISAVVSVSGVCKSSFGPNGLDLCRSPVNIGKITGAAFFSVSVVGIISPMVASALFQAGGCTDTLAEPASCYMAWRIIFLISAIMNLSAAVLWGAWLSTSPIPISA</sequence>
<dbReference type="InterPro" id="IPR020846">
    <property type="entry name" value="MFS_dom"/>
</dbReference>
<dbReference type="SUPFAM" id="SSF103473">
    <property type="entry name" value="MFS general substrate transporter"/>
    <property type="match status" value="1"/>
</dbReference>
<feature type="transmembrane region" description="Helical" evidence="5">
    <location>
        <begin position="308"/>
        <end position="328"/>
    </location>
</feature>
<dbReference type="InterPro" id="IPR050382">
    <property type="entry name" value="MFS_Na/Anion_cotransporter"/>
</dbReference>
<keyword evidence="3 5" id="KW-1133">Transmembrane helix</keyword>
<dbReference type="VEuPathDB" id="MicrosporidiaDB:DI09_1p460"/>
<feature type="domain" description="Major facilitator superfamily (MFS) profile" evidence="6">
    <location>
        <begin position="4"/>
        <end position="443"/>
    </location>
</feature>
<dbReference type="Gene3D" id="1.20.1250.20">
    <property type="entry name" value="MFS general substrate transporter like domains"/>
    <property type="match status" value="2"/>
</dbReference>
<dbReference type="PANTHER" id="PTHR11662">
    <property type="entry name" value="SOLUTE CARRIER FAMILY 17"/>
    <property type="match status" value="1"/>
</dbReference>
<organism evidence="7 8">
    <name type="scientific">Mitosporidium daphniae</name>
    <dbReference type="NCBI Taxonomy" id="1485682"/>
    <lineage>
        <taxon>Eukaryota</taxon>
        <taxon>Fungi</taxon>
        <taxon>Fungi incertae sedis</taxon>
        <taxon>Microsporidia</taxon>
        <taxon>Mitosporidium</taxon>
    </lineage>
</organism>
<feature type="transmembrane region" description="Helical" evidence="5">
    <location>
        <begin position="178"/>
        <end position="199"/>
    </location>
</feature>
<comment type="subcellular location">
    <subcellularLocation>
        <location evidence="1">Membrane</location>
        <topology evidence="1">Multi-pass membrane protein</topology>
    </subcellularLocation>
</comment>
<keyword evidence="2 5" id="KW-0812">Transmembrane</keyword>
<comment type="caution">
    <text evidence="7">The sequence shown here is derived from an EMBL/GenBank/DDBJ whole genome shotgun (WGS) entry which is preliminary data.</text>
</comment>
<evidence type="ECO:0000313" key="8">
    <source>
        <dbReference type="Proteomes" id="UP000029725"/>
    </source>
</evidence>
<feature type="transmembrane region" description="Helical" evidence="5">
    <location>
        <begin position="375"/>
        <end position="399"/>
    </location>
</feature>
<dbReference type="HOGENOM" id="CLU_001265_5_1_1"/>
<evidence type="ECO:0000256" key="5">
    <source>
        <dbReference type="SAM" id="Phobius"/>
    </source>
</evidence>
<dbReference type="GO" id="GO:0022857">
    <property type="term" value="F:transmembrane transporter activity"/>
    <property type="evidence" value="ECO:0007669"/>
    <property type="project" value="InterPro"/>
</dbReference>
<dbReference type="GeneID" id="25258936"/>
<keyword evidence="8" id="KW-1185">Reference proteome</keyword>
<gene>
    <name evidence="7" type="ORF">DI09_1p460</name>
</gene>
<feature type="transmembrane region" description="Helical" evidence="5">
    <location>
        <begin position="50"/>
        <end position="69"/>
    </location>
</feature>
<feature type="transmembrane region" description="Helical" evidence="5">
    <location>
        <begin position="76"/>
        <end position="93"/>
    </location>
</feature>
<evidence type="ECO:0000313" key="7">
    <source>
        <dbReference type="EMBL" id="KGG52196.1"/>
    </source>
</evidence>
<dbReference type="InterPro" id="IPR036259">
    <property type="entry name" value="MFS_trans_sf"/>
</dbReference>
<feature type="transmembrane region" description="Helical" evidence="5">
    <location>
        <begin position="419"/>
        <end position="439"/>
    </location>
</feature>
<name>A0A098VWR0_9MICR</name>
<dbReference type="OrthoDB" id="6730379at2759"/>
<dbReference type="InterPro" id="IPR011701">
    <property type="entry name" value="MFS"/>
</dbReference>
<evidence type="ECO:0000256" key="1">
    <source>
        <dbReference type="ARBA" id="ARBA00004141"/>
    </source>
</evidence>
<protein>
    <submittedName>
        <fullName evidence="7">Sialin</fullName>
    </submittedName>
</protein>
<proteinExistence type="predicted"/>
<dbReference type="PANTHER" id="PTHR11662:SF399">
    <property type="entry name" value="FI19708P1-RELATED"/>
    <property type="match status" value="1"/>
</dbReference>